<dbReference type="InterPro" id="IPR001915">
    <property type="entry name" value="Peptidase_M48"/>
</dbReference>
<evidence type="ECO:0000256" key="6">
    <source>
        <dbReference type="ARBA" id="ARBA00022723"/>
    </source>
</evidence>
<evidence type="ECO:0000256" key="12">
    <source>
        <dbReference type="SAM" id="Phobius"/>
    </source>
</evidence>
<keyword evidence="9 12" id="KW-1133">Transmembrane helix</keyword>
<evidence type="ECO:0000256" key="3">
    <source>
        <dbReference type="ARBA" id="ARBA00022475"/>
    </source>
</evidence>
<reference evidence="15" key="1">
    <citation type="submission" date="2016-10" db="EMBL/GenBank/DDBJ databases">
        <authorList>
            <person name="Varghese N."/>
            <person name="Submissions S."/>
        </authorList>
    </citation>
    <scope>NUCLEOTIDE SEQUENCE [LARGE SCALE GENOMIC DNA]</scope>
    <source>
        <strain evidence="15">CGMCC 4.3530</strain>
    </source>
</reference>
<organism evidence="14 15">
    <name type="scientific">Saccharopolyspora shandongensis</name>
    <dbReference type="NCBI Taxonomy" id="418495"/>
    <lineage>
        <taxon>Bacteria</taxon>
        <taxon>Bacillati</taxon>
        <taxon>Actinomycetota</taxon>
        <taxon>Actinomycetes</taxon>
        <taxon>Pseudonocardiales</taxon>
        <taxon>Pseudonocardiaceae</taxon>
        <taxon>Saccharopolyspora</taxon>
    </lineage>
</organism>
<evidence type="ECO:0000259" key="13">
    <source>
        <dbReference type="Pfam" id="PF01435"/>
    </source>
</evidence>
<dbReference type="RefSeq" id="WP_093268697.1">
    <property type="nucleotide sequence ID" value="NZ_FNOK01000022.1"/>
</dbReference>
<keyword evidence="3" id="KW-1003">Cell membrane</keyword>
<dbReference type="GO" id="GO:0004222">
    <property type="term" value="F:metalloendopeptidase activity"/>
    <property type="evidence" value="ECO:0007669"/>
    <property type="project" value="InterPro"/>
</dbReference>
<evidence type="ECO:0000256" key="1">
    <source>
        <dbReference type="ARBA" id="ARBA00001947"/>
    </source>
</evidence>
<dbReference type="EMBL" id="FNOK01000022">
    <property type="protein sequence ID" value="SDY24093.1"/>
    <property type="molecule type" value="Genomic_DNA"/>
</dbReference>
<gene>
    <name evidence="14" type="ORF">SAMN05216215_102281</name>
</gene>
<evidence type="ECO:0000256" key="4">
    <source>
        <dbReference type="ARBA" id="ARBA00022670"/>
    </source>
</evidence>
<keyword evidence="10" id="KW-0482">Metalloprotease</keyword>
<feature type="transmembrane region" description="Helical" evidence="12">
    <location>
        <begin position="46"/>
        <end position="65"/>
    </location>
</feature>
<dbReference type="OrthoDB" id="155290at2"/>
<keyword evidence="6" id="KW-0479">Metal-binding</keyword>
<evidence type="ECO:0000256" key="11">
    <source>
        <dbReference type="ARBA" id="ARBA00023136"/>
    </source>
</evidence>
<name>A0A1H3I8R0_9PSEU</name>
<evidence type="ECO:0000256" key="5">
    <source>
        <dbReference type="ARBA" id="ARBA00022692"/>
    </source>
</evidence>
<evidence type="ECO:0000256" key="2">
    <source>
        <dbReference type="ARBA" id="ARBA00004651"/>
    </source>
</evidence>
<proteinExistence type="predicted"/>
<evidence type="ECO:0000256" key="8">
    <source>
        <dbReference type="ARBA" id="ARBA00022833"/>
    </source>
</evidence>
<dbReference type="AlphaFoldDB" id="A0A1H3I8R0"/>
<evidence type="ECO:0000256" key="10">
    <source>
        <dbReference type="ARBA" id="ARBA00023049"/>
    </source>
</evidence>
<feature type="transmembrane region" description="Helical" evidence="12">
    <location>
        <begin position="7"/>
        <end position="34"/>
    </location>
</feature>
<dbReference type="GO" id="GO:0006508">
    <property type="term" value="P:proteolysis"/>
    <property type="evidence" value="ECO:0007669"/>
    <property type="project" value="UniProtKB-KW"/>
</dbReference>
<dbReference type="PANTHER" id="PTHR43221">
    <property type="entry name" value="PROTEASE HTPX"/>
    <property type="match status" value="1"/>
</dbReference>
<dbReference type="GO" id="GO:0005886">
    <property type="term" value="C:plasma membrane"/>
    <property type="evidence" value="ECO:0007669"/>
    <property type="project" value="UniProtKB-SubCell"/>
</dbReference>
<evidence type="ECO:0000256" key="9">
    <source>
        <dbReference type="ARBA" id="ARBA00022989"/>
    </source>
</evidence>
<keyword evidence="11 12" id="KW-0472">Membrane</keyword>
<dbReference type="InterPro" id="IPR050083">
    <property type="entry name" value="HtpX_protease"/>
</dbReference>
<dbReference type="Proteomes" id="UP000199529">
    <property type="component" value="Unassembled WGS sequence"/>
</dbReference>
<comment type="subcellular location">
    <subcellularLocation>
        <location evidence="2">Cell membrane</location>
        <topology evidence="2">Multi-pass membrane protein</topology>
    </subcellularLocation>
</comment>
<dbReference type="PANTHER" id="PTHR43221:SF1">
    <property type="entry name" value="PROTEASE HTPX"/>
    <property type="match status" value="1"/>
</dbReference>
<evidence type="ECO:0000256" key="7">
    <source>
        <dbReference type="ARBA" id="ARBA00022801"/>
    </source>
</evidence>
<comment type="cofactor">
    <cofactor evidence="1">
        <name>Zn(2+)</name>
        <dbReference type="ChEBI" id="CHEBI:29105"/>
    </cofactor>
</comment>
<keyword evidence="15" id="KW-1185">Reference proteome</keyword>
<protein>
    <submittedName>
        <fullName evidence="14">Zn-dependent protease with chaperone function</fullName>
    </submittedName>
</protein>
<dbReference type="Gene3D" id="3.30.2010.10">
    <property type="entry name" value="Metalloproteases ('zincins'), catalytic domain"/>
    <property type="match status" value="1"/>
</dbReference>
<evidence type="ECO:0000313" key="14">
    <source>
        <dbReference type="EMBL" id="SDY24093.1"/>
    </source>
</evidence>
<dbReference type="STRING" id="418495.SAMN05216215_102281"/>
<feature type="domain" description="Peptidase M48" evidence="13">
    <location>
        <begin position="79"/>
        <end position="286"/>
    </location>
</feature>
<sequence length="661" mass="71375">MRGPWRAALALALHIGFFLAPIALVLGLLAISAFTFRYDQSSGMKAALAAVAVGALFAIGLRAVLRSRVRPRGVRLDRAEQPQLWRMVESIAADAAAPLPDEIRITSDPTANIREDTALLGLRIRTRYLELGLPLLAALNVSELRAVVAHELGRLTGRSKLTVTAYRASASVERTVDGLTGGPVKWMFTGYARLFTAIAATTGHDLELAADAIAVREAGTRAAATALRKRIAIELGWQEYSDEYLSMAKAVGHTPDVLLGFRNFMEHPTRKPELAERVKKAIAEGEDGSRTHLPARRRIEAMKRIKVSGRDIDDRPAFALLRNPRKSVPDLEDRLMVDGLKRRLGWPELARLAGAAHVAERAALLSSAVAQSGLPVEPAIAGILPAIHRGQGHDLINPVLNPGLCPERIDEAAVDTLTELLGSAVVDALICARRAHHELDWGGPSTVRLANGQPLDPDRLIRPAVADPRLIPGLHRALVDLGVPMTHARRPAAEPEPSLAGIVSPVQCTGGNYDLLVTDRGLVLLPSSASTTKRLLAGTLARFRKAEQEQLAELAATPIGELRERPGAQWVDSRDVARARLDQDRAGWSLSLELYLDEYAVSELDDIGVQDGEDGVSELVLRSTADGVEHGDPYRGLGELMGARMNLDETDDTNEGEGPGF</sequence>
<evidence type="ECO:0000313" key="15">
    <source>
        <dbReference type="Proteomes" id="UP000199529"/>
    </source>
</evidence>
<keyword evidence="5 12" id="KW-0812">Transmembrane</keyword>
<keyword evidence="8" id="KW-0862">Zinc</keyword>
<dbReference type="GO" id="GO:0046872">
    <property type="term" value="F:metal ion binding"/>
    <property type="evidence" value="ECO:0007669"/>
    <property type="project" value="UniProtKB-KW"/>
</dbReference>
<accession>A0A1H3I8R0</accession>
<keyword evidence="4 14" id="KW-0645">Protease</keyword>
<dbReference type="Pfam" id="PF01435">
    <property type="entry name" value="Peptidase_M48"/>
    <property type="match status" value="1"/>
</dbReference>
<dbReference type="CDD" id="cd07328">
    <property type="entry name" value="M48_Ste24p_like"/>
    <property type="match status" value="1"/>
</dbReference>
<keyword evidence="7" id="KW-0378">Hydrolase</keyword>